<sequence length="246" mass="26687">MKTVTDVNTVNQLLTYSKQAEAGIHQKAIQMLLGAGNNKKQDSLSISDAARGFSKQSIAALIDKNANISNSELAYYFANYNNSSAILDAINFGENVSCGYNSDFKEYGVISFDLNGSRQVVPNYAVPKMNTSTMSGICAANNSLVLSNKSYYAWTTSSGGKYTWTVNNGKIGWAASESLLAENTNQKGTNYKWEMRKASNILSDLAQGKSVWGYLYSNEEVLSVCEKVGISPGFFSIDAGAGKHTY</sequence>
<name>A0A412FAK7_9FIRM</name>
<comment type="caution">
    <text evidence="1">The sequence shown here is derived from an EMBL/GenBank/DDBJ whole genome shotgun (WGS) entry which is preliminary data.</text>
</comment>
<reference evidence="1 2" key="1">
    <citation type="submission" date="2018-08" db="EMBL/GenBank/DDBJ databases">
        <title>A genome reference for cultivated species of the human gut microbiota.</title>
        <authorList>
            <person name="Zou Y."/>
            <person name="Xue W."/>
            <person name="Luo G."/>
        </authorList>
    </citation>
    <scope>NUCLEOTIDE SEQUENCE [LARGE SCALE GENOMIC DNA]</scope>
    <source>
        <strain evidence="1 2">AF24-4</strain>
    </source>
</reference>
<dbReference type="AlphaFoldDB" id="A0A412FAK7"/>
<dbReference type="Proteomes" id="UP000285820">
    <property type="component" value="Unassembled WGS sequence"/>
</dbReference>
<feature type="non-terminal residue" evidence="1">
    <location>
        <position position="246"/>
    </location>
</feature>
<protein>
    <submittedName>
        <fullName evidence="1">Uncharacterized protein</fullName>
    </submittedName>
</protein>
<evidence type="ECO:0000313" key="1">
    <source>
        <dbReference type="EMBL" id="RGR63304.1"/>
    </source>
</evidence>
<accession>A0A412FAK7</accession>
<gene>
    <name evidence="1" type="ORF">DWY29_17245</name>
</gene>
<organism evidence="1 2">
    <name type="scientific">Roseburia inulinivorans</name>
    <dbReference type="NCBI Taxonomy" id="360807"/>
    <lineage>
        <taxon>Bacteria</taxon>
        <taxon>Bacillati</taxon>
        <taxon>Bacillota</taxon>
        <taxon>Clostridia</taxon>
        <taxon>Lachnospirales</taxon>
        <taxon>Lachnospiraceae</taxon>
        <taxon>Roseburia</taxon>
    </lineage>
</organism>
<evidence type="ECO:0000313" key="2">
    <source>
        <dbReference type="Proteomes" id="UP000285820"/>
    </source>
</evidence>
<dbReference type="RefSeq" id="WP_118127620.1">
    <property type="nucleotide sequence ID" value="NZ_QRUN01000066.1"/>
</dbReference>
<proteinExistence type="predicted"/>
<dbReference type="EMBL" id="QRUN01000066">
    <property type="protein sequence ID" value="RGR63304.1"/>
    <property type="molecule type" value="Genomic_DNA"/>
</dbReference>